<dbReference type="EMBL" id="DF973663">
    <property type="protein sequence ID" value="GAU37256.1"/>
    <property type="molecule type" value="Genomic_DNA"/>
</dbReference>
<evidence type="ECO:0000313" key="2">
    <source>
        <dbReference type="EMBL" id="GAU37256.1"/>
    </source>
</evidence>
<feature type="compositionally biased region" description="Low complexity" evidence="1">
    <location>
        <begin position="46"/>
        <end position="64"/>
    </location>
</feature>
<sequence length="179" mass="19068">MSAMISALTHIVSGDVPVTNGADNNIHYNASEGSFDFTQNINMSSSTTTTQSLSSSSNYVTSSSFKRTRDEDDRSFGDQFLLQGGYSPALPTTSKPFSSSSQPSTNFYDSFQFLGIPSTRNVFDDNAVLTSTMASHLQSSSSSSAASSSMQADTSISPFYNSIPLPPWSASDHSSSSSR</sequence>
<dbReference type="AlphaFoldDB" id="A0A2Z6MZS1"/>
<reference evidence="3" key="1">
    <citation type="journal article" date="2017" name="Front. Plant Sci.">
        <title>Climate Clever Clovers: New Paradigm to Reduce the Environmental Footprint of Ruminants by Breeding Low Methanogenic Forages Utilizing Haplotype Variation.</title>
        <authorList>
            <person name="Kaur P."/>
            <person name="Appels R."/>
            <person name="Bayer P.E."/>
            <person name="Keeble-Gagnere G."/>
            <person name="Wang J."/>
            <person name="Hirakawa H."/>
            <person name="Shirasawa K."/>
            <person name="Vercoe P."/>
            <person name="Stefanova K."/>
            <person name="Durmic Z."/>
            <person name="Nichols P."/>
            <person name="Revell C."/>
            <person name="Isobe S.N."/>
            <person name="Edwards D."/>
            <person name="Erskine W."/>
        </authorList>
    </citation>
    <scope>NUCLEOTIDE SEQUENCE [LARGE SCALE GENOMIC DNA]</scope>
    <source>
        <strain evidence="3">cv. Daliak</strain>
    </source>
</reference>
<gene>
    <name evidence="2" type="ORF">TSUD_319100</name>
</gene>
<feature type="region of interest" description="Disordered" evidence="1">
    <location>
        <begin position="46"/>
        <end position="71"/>
    </location>
</feature>
<dbReference type="OrthoDB" id="1925932at2759"/>
<feature type="region of interest" description="Disordered" evidence="1">
    <location>
        <begin position="159"/>
        <end position="179"/>
    </location>
</feature>
<evidence type="ECO:0000256" key="1">
    <source>
        <dbReference type="SAM" id="MobiDB-lite"/>
    </source>
</evidence>
<protein>
    <submittedName>
        <fullName evidence="2">Uncharacterized protein</fullName>
    </submittedName>
</protein>
<organism evidence="2 3">
    <name type="scientific">Trifolium subterraneum</name>
    <name type="common">Subterranean clover</name>
    <dbReference type="NCBI Taxonomy" id="3900"/>
    <lineage>
        <taxon>Eukaryota</taxon>
        <taxon>Viridiplantae</taxon>
        <taxon>Streptophyta</taxon>
        <taxon>Embryophyta</taxon>
        <taxon>Tracheophyta</taxon>
        <taxon>Spermatophyta</taxon>
        <taxon>Magnoliopsida</taxon>
        <taxon>eudicotyledons</taxon>
        <taxon>Gunneridae</taxon>
        <taxon>Pentapetalae</taxon>
        <taxon>rosids</taxon>
        <taxon>fabids</taxon>
        <taxon>Fabales</taxon>
        <taxon>Fabaceae</taxon>
        <taxon>Papilionoideae</taxon>
        <taxon>50 kb inversion clade</taxon>
        <taxon>NPAAA clade</taxon>
        <taxon>Hologalegina</taxon>
        <taxon>IRL clade</taxon>
        <taxon>Trifolieae</taxon>
        <taxon>Trifolium</taxon>
    </lineage>
</organism>
<dbReference type="Proteomes" id="UP000242715">
    <property type="component" value="Unassembled WGS sequence"/>
</dbReference>
<evidence type="ECO:0000313" key="3">
    <source>
        <dbReference type="Proteomes" id="UP000242715"/>
    </source>
</evidence>
<proteinExistence type="predicted"/>
<name>A0A2Z6MZS1_TRISU</name>
<keyword evidence="3" id="KW-1185">Reference proteome</keyword>
<accession>A0A2Z6MZS1</accession>
<feature type="compositionally biased region" description="Low complexity" evidence="1">
    <location>
        <begin position="169"/>
        <end position="179"/>
    </location>
</feature>